<sequence length="529" mass="58846">MNERFNQMFTNVKTFAGTRSKKQWGLFGGIALLVIILIVLLTFFTTRQTMVPLYSNLTPSETGMIKETLDGRGIPSEITEGGTAILVPDVQAETLMVELAAEGIPNTGNIDYSFFSENAGFGMTDNEFKVMHVDAMQTEIATLLKGIDGVQDARVMITIPEQGVFLNDNPEQSSASVVLNTQPGYQFDEGQVQSLYHLVSKSVPDLPTENIVIMNQFFEYFDMQNQNSSLAGANLTDQMAVKQTIERDLQRQVQMLLGTLVGQNKVVVSVSTDIDFDQENREVNEVTPVDEENMEGIEVSARRITETFEGTDEAGGVPEGQDPADNLTGFVEGSNGSGDYEREEETVNYEVNRIRREIVESPYRIRDIGFQVMVEPPEADNPASLPAQSIADIENMLETIISTSIDADVAAEMTPEEIADKVVVSAQTFNGRADFDQAETSPAIPLWAYIVVGVMLLVIIGLIFFIVRSRRQAVEEEEFFVEAEEPIDVPDVNHEKETEGTMKRKQLEKMAKEKPEEFAKLLRSWIADE</sequence>
<dbReference type="HOGENOM" id="CLU_028108_2_1_9"/>
<evidence type="ECO:0000256" key="3">
    <source>
        <dbReference type="ARBA" id="ARBA00007971"/>
    </source>
</evidence>
<keyword evidence="13" id="KW-0966">Cell projection</keyword>
<feature type="transmembrane region" description="Helical" evidence="10">
    <location>
        <begin position="446"/>
        <end position="467"/>
    </location>
</feature>
<dbReference type="CDD" id="cd12087">
    <property type="entry name" value="TM_EGFR-like"/>
    <property type="match status" value="1"/>
</dbReference>
<keyword evidence="13" id="KW-0282">Flagellum</keyword>
<evidence type="ECO:0000256" key="6">
    <source>
        <dbReference type="ARBA" id="ARBA00022989"/>
    </source>
</evidence>
<dbReference type="KEGG" id="jeo:JMA_16780"/>
<dbReference type="GO" id="GO:0005886">
    <property type="term" value="C:plasma membrane"/>
    <property type="evidence" value="ECO:0007669"/>
    <property type="project" value="UniProtKB-SubCell"/>
</dbReference>
<dbReference type="PRINTS" id="PR01009">
    <property type="entry name" value="FLGMRINGFLIF"/>
</dbReference>
<evidence type="ECO:0000256" key="5">
    <source>
        <dbReference type="ARBA" id="ARBA00022692"/>
    </source>
</evidence>
<keyword evidence="14" id="KW-1185">Reference proteome</keyword>
<feature type="transmembrane region" description="Helical" evidence="10">
    <location>
        <begin position="24"/>
        <end position="44"/>
    </location>
</feature>
<feature type="domain" description="Flagellar M-ring C-terminal" evidence="12">
    <location>
        <begin position="257"/>
        <end position="400"/>
    </location>
</feature>
<dbReference type="PANTHER" id="PTHR30046">
    <property type="entry name" value="FLAGELLAR M-RING PROTEIN"/>
    <property type="match status" value="1"/>
</dbReference>
<proteinExistence type="inferred from homology"/>
<dbReference type="NCBIfam" id="TIGR00206">
    <property type="entry name" value="fliF"/>
    <property type="match status" value="1"/>
</dbReference>
<dbReference type="STRING" id="1508404.JMA_16780"/>
<evidence type="ECO:0000259" key="11">
    <source>
        <dbReference type="Pfam" id="PF01514"/>
    </source>
</evidence>
<dbReference type="InterPro" id="IPR045851">
    <property type="entry name" value="AMP-bd_C_sf"/>
</dbReference>
<comment type="similarity">
    <text evidence="3 9">Belongs to the FliF family.</text>
</comment>
<evidence type="ECO:0000256" key="10">
    <source>
        <dbReference type="SAM" id="Phobius"/>
    </source>
</evidence>
<dbReference type="OrthoDB" id="9807026at2"/>
<comment type="subcellular location">
    <subcellularLocation>
        <location evidence="1 9">Bacterial flagellum basal body</location>
    </subcellularLocation>
    <subcellularLocation>
        <location evidence="2">Cell membrane</location>
        <topology evidence="2">Multi-pass membrane protein</topology>
    </subcellularLocation>
</comment>
<dbReference type="InterPro" id="IPR043427">
    <property type="entry name" value="YscJ/FliF"/>
</dbReference>
<dbReference type="InterPro" id="IPR013556">
    <property type="entry name" value="Flag_M-ring_C"/>
</dbReference>
<evidence type="ECO:0000256" key="4">
    <source>
        <dbReference type="ARBA" id="ARBA00022475"/>
    </source>
</evidence>
<keyword evidence="7 10" id="KW-0472">Membrane</keyword>
<dbReference type="Pfam" id="PF01514">
    <property type="entry name" value="YscJ_FliF"/>
    <property type="match status" value="1"/>
</dbReference>
<dbReference type="InterPro" id="IPR000067">
    <property type="entry name" value="FlgMring_FliF"/>
</dbReference>
<gene>
    <name evidence="13" type="ORF">JMA_16780</name>
</gene>
<evidence type="ECO:0000256" key="9">
    <source>
        <dbReference type="PIRNR" id="PIRNR004862"/>
    </source>
</evidence>
<organism evidence="13 14">
    <name type="scientific">Jeotgalibacillus malaysiensis</name>
    <dbReference type="NCBI Taxonomy" id="1508404"/>
    <lineage>
        <taxon>Bacteria</taxon>
        <taxon>Bacillati</taxon>
        <taxon>Bacillota</taxon>
        <taxon>Bacilli</taxon>
        <taxon>Bacillales</taxon>
        <taxon>Caryophanaceae</taxon>
        <taxon>Jeotgalibacillus</taxon>
    </lineage>
</organism>
<evidence type="ECO:0000313" key="13">
    <source>
        <dbReference type="EMBL" id="AJD90995.1"/>
    </source>
</evidence>
<protein>
    <recommendedName>
        <fullName evidence="9">Flagellar M-ring protein</fullName>
    </recommendedName>
</protein>
<reference evidence="13 14" key="1">
    <citation type="submission" date="2014-08" db="EMBL/GenBank/DDBJ databases">
        <title>Complete genome of a marine bacteria Jeotgalibacillus malaysiensis.</title>
        <authorList>
            <person name="Yaakop A.S."/>
            <person name="Chan K.-G."/>
            <person name="Goh K.M."/>
        </authorList>
    </citation>
    <scope>NUCLEOTIDE SEQUENCE [LARGE SCALE GENOMIC DNA]</scope>
    <source>
        <strain evidence="13 14">D5</strain>
    </source>
</reference>
<name>A0A0B5AL35_9BACL</name>
<evidence type="ECO:0000256" key="7">
    <source>
        <dbReference type="ARBA" id="ARBA00023136"/>
    </source>
</evidence>
<evidence type="ECO:0000256" key="2">
    <source>
        <dbReference type="ARBA" id="ARBA00004651"/>
    </source>
</evidence>
<dbReference type="Gene3D" id="3.30.300.30">
    <property type="match status" value="1"/>
</dbReference>
<keyword evidence="6 10" id="KW-1133">Transmembrane helix</keyword>
<dbReference type="Pfam" id="PF08345">
    <property type="entry name" value="YscJ_FliF_C"/>
    <property type="match status" value="1"/>
</dbReference>
<dbReference type="PIRSF" id="PIRSF004862">
    <property type="entry name" value="FliF"/>
    <property type="match status" value="1"/>
</dbReference>
<dbReference type="AlphaFoldDB" id="A0A0B5AL35"/>
<accession>A0A0B5AL35</accession>
<dbReference type="GO" id="GO:0003774">
    <property type="term" value="F:cytoskeletal motor activity"/>
    <property type="evidence" value="ECO:0007669"/>
    <property type="project" value="InterPro"/>
</dbReference>
<dbReference type="InterPro" id="IPR006182">
    <property type="entry name" value="FliF_N_dom"/>
</dbReference>
<dbReference type="GO" id="GO:0071973">
    <property type="term" value="P:bacterial-type flagellum-dependent cell motility"/>
    <property type="evidence" value="ECO:0007669"/>
    <property type="project" value="InterPro"/>
</dbReference>
<feature type="domain" description="Flagellar M-ring N-terminal" evidence="11">
    <location>
        <begin position="46"/>
        <end position="220"/>
    </location>
</feature>
<keyword evidence="4" id="KW-1003">Cell membrane</keyword>
<keyword evidence="8 9" id="KW-0975">Bacterial flagellum</keyword>
<dbReference type="PANTHER" id="PTHR30046:SF0">
    <property type="entry name" value="FLAGELLAR M-RING PROTEIN"/>
    <property type="match status" value="1"/>
</dbReference>
<evidence type="ECO:0000256" key="8">
    <source>
        <dbReference type="ARBA" id="ARBA00023143"/>
    </source>
</evidence>
<dbReference type="EMBL" id="CP009416">
    <property type="protein sequence ID" value="AJD90995.1"/>
    <property type="molecule type" value="Genomic_DNA"/>
</dbReference>
<evidence type="ECO:0000313" key="14">
    <source>
        <dbReference type="Proteomes" id="UP000031449"/>
    </source>
</evidence>
<dbReference type="GO" id="GO:0009431">
    <property type="term" value="C:bacterial-type flagellum basal body, MS ring"/>
    <property type="evidence" value="ECO:0007669"/>
    <property type="project" value="InterPro"/>
</dbReference>
<evidence type="ECO:0000259" key="12">
    <source>
        <dbReference type="Pfam" id="PF08345"/>
    </source>
</evidence>
<keyword evidence="5 10" id="KW-0812">Transmembrane</keyword>
<dbReference type="Proteomes" id="UP000031449">
    <property type="component" value="Chromosome"/>
</dbReference>
<comment type="function">
    <text evidence="9">The M ring may be actively involved in energy transduction.</text>
</comment>
<keyword evidence="13" id="KW-0969">Cilium</keyword>
<dbReference type="BioCyc" id="JESP1508404:G14D9-10933-MONOMER"/>
<evidence type="ECO:0000256" key="1">
    <source>
        <dbReference type="ARBA" id="ARBA00004117"/>
    </source>
</evidence>